<gene>
    <name evidence="3" type="ORF">NITHO_1930001</name>
</gene>
<evidence type="ECO:0000313" key="4">
    <source>
        <dbReference type="Proteomes" id="UP000004221"/>
    </source>
</evidence>
<name>I4EEN9_9BACT</name>
<keyword evidence="2" id="KW-0812">Transmembrane</keyword>
<proteinExistence type="predicted"/>
<feature type="region of interest" description="Disordered" evidence="1">
    <location>
        <begin position="1"/>
        <end position="28"/>
    </location>
</feature>
<dbReference type="EMBL" id="CAGS01000105">
    <property type="protein sequence ID" value="CCF83151.1"/>
    <property type="molecule type" value="Genomic_DNA"/>
</dbReference>
<organism evidence="3 4">
    <name type="scientific">Nitrolancea hollandica Lb</name>
    <dbReference type="NCBI Taxonomy" id="1129897"/>
    <lineage>
        <taxon>Bacteria</taxon>
        <taxon>Pseudomonadati</taxon>
        <taxon>Thermomicrobiota</taxon>
        <taxon>Thermomicrobia</taxon>
        <taxon>Sphaerobacterales</taxon>
        <taxon>Sphaerobacterineae</taxon>
        <taxon>Sphaerobacteraceae</taxon>
        <taxon>Nitrolancea</taxon>
    </lineage>
</organism>
<comment type="caution">
    <text evidence="3">The sequence shown here is derived from an EMBL/GenBank/DDBJ whole genome shotgun (WGS) entry which is preliminary data.</text>
</comment>
<sequence>MSRNLPALPAKAELEPVQSGKPAASGGRLRRWLGSPVAGAAAEVAPDVLRVIGRAIQSQPQSSAPVQFPARGASGLTVSEVEISVSSPLVRRVVVRTTSAWSIGPDVIKDERRRKRRGRLGAGAMGIAGIALLGLAATRRSSLSLPGRPRES</sequence>
<feature type="transmembrane region" description="Helical" evidence="2">
    <location>
        <begin position="120"/>
        <end position="138"/>
    </location>
</feature>
<evidence type="ECO:0000256" key="1">
    <source>
        <dbReference type="SAM" id="MobiDB-lite"/>
    </source>
</evidence>
<dbReference type="OrthoDB" id="9928817at2"/>
<reference evidence="3 4" key="1">
    <citation type="journal article" date="2012" name="ISME J.">
        <title>Nitrification expanded: discovery, physiology and genomics of a nitrite-oxidizing bacterium from the phylum Chloroflexi.</title>
        <authorList>
            <person name="Sorokin D.Y."/>
            <person name="Lucker S."/>
            <person name="Vejmelkova D."/>
            <person name="Kostrikina N.A."/>
            <person name="Kleerebezem R."/>
            <person name="Rijpstra W.I."/>
            <person name="Damste J.S."/>
            <person name="Le Paslier D."/>
            <person name="Muyzer G."/>
            <person name="Wagner M."/>
            <person name="van Loosdrecht M.C."/>
            <person name="Daims H."/>
        </authorList>
    </citation>
    <scope>NUCLEOTIDE SEQUENCE [LARGE SCALE GENOMIC DNA]</scope>
    <source>
        <strain evidence="4">none</strain>
    </source>
</reference>
<dbReference type="RefSeq" id="WP_008475988.1">
    <property type="nucleotide sequence ID" value="NZ_CAGS01000105.1"/>
</dbReference>
<evidence type="ECO:0000256" key="2">
    <source>
        <dbReference type="SAM" id="Phobius"/>
    </source>
</evidence>
<protein>
    <submittedName>
        <fullName evidence="3">Uncharacterized protein</fullName>
    </submittedName>
</protein>
<dbReference type="AlphaFoldDB" id="I4EEN9"/>
<keyword evidence="4" id="KW-1185">Reference proteome</keyword>
<evidence type="ECO:0000313" key="3">
    <source>
        <dbReference type="EMBL" id="CCF83151.1"/>
    </source>
</evidence>
<dbReference type="Proteomes" id="UP000004221">
    <property type="component" value="Unassembled WGS sequence"/>
</dbReference>
<keyword evidence="2" id="KW-0472">Membrane</keyword>
<accession>I4EEN9</accession>
<keyword evidence="2" id="KW-1133">Transmembrane helix</keyword>